<evidence type="ECO:0000313" key="2">
    <source>
        <dbReference type="EMBL" id="SBP27243.1"/>
    </source>
</evidence>
<organism evidence="2">
    <name type="scientific">Iconisemion striatum</name>
    <dbReference type="NCBI Taxonomy" id="60296"/>
    <lineage>
        <taxon>Eukaryota</taxon>
        <taxon>Metazoa</taxon>
        <taxon>Chordata</taxon>
        <taxon>Craniata</taxon>
        <taxon>Vertebrata</taxon>
        <taxon>Euteleostomi</taxon>
        <taxon>Actinopterygii</taxon>
        <taxon>Neopterygii</taxon>
        <taxon>Teleostei</taxon>
        <taxon>Neoteleostei</taxon>
        <taxon>Acanthomorphata</taxon>
        <taxon>Ovalentaria</taxon>
        <taxon>Atherinomorphae</taxon>
        <taxon>Cyprinodontiformes</taxon>
        <taxon>Nothobranchiidae</taxon>
        <taxon>Iconisemion</taxon>
    </lineage>
</organism>
<feature type="region of interest" description="Disordered" evidence="1">
    <location>
        <begin position="1"/>
        <end position="31"/>
    </location>
</feature>
<sequence>LQNHSSLMPPSIGENPTNNRSKLIEPEPNLHPLGRLHTKVLLCQPTEHRLHSQTTSPSPKSFPTTTEPDSLNKICSGFASCSVAPSREHVIRM</sequence>
<feature type="compositionally biased region" description="Polar residues" evidence="1">
    <location>
        <begin position="1"/>
        <end position="21"/>
    </location>
</feature>
<feature type="region of interest" description="Disordered" evidence="1">
    <location>
        <begin position="48"/>
        <end position="68"/>
    </location>
</feature>
<dbReference type="EMBL" id="HADX01005011">
    <property type="protein sequence ID" value="SBP27243.1"/>
    <property type="molecule type" value="Transcribed_RNA"/>
</dbReference>
<gene>
    <name evidence="2" type="primary">Nfu_g_1_009724</name>
</gene>
<reference evidence="2" key="1">
    <citation type="submission" date="2016-05" db="EMBL/GenBank/DDBJ databases">
        <authorList>
            <person name="Lavstsen T."/>
            <person name="Jespersen J.S."/>
        </authorList>
    </citation>
    <scope>NUCLEOTIDE SEQUENCE</scope>
    <source>
        <tissue evidence="2">Brain</tissue>
    </source>
</reference>
<reference evidence="2" key="2">
    <citation type="submission" date="2016-06" db="EMBL/GenBank/DDBJ databases">
        <title>The genome of a short-lived fish provides insights into sex chromosome evolution and the genetic control of aging.</title>
        <authorList>
            <person name="Reichwald K."/>
            <person name="Felder M."/>
            <person name="Petzold A."/>
            <person name="Koch P."/>
            <person name="Groth M."/>
            <person name="Platzer M."/>
        </authorList>
    </citation>
    <scope>NUCLEOTIDE SEQUENCE</scope>
    <source>
        <tissue evidence="2">Brain</tissue>
    </source>
</reference>
<evidence type="ECO:0000256" key="1">
    <source>
        <dbReference type="SAM" id="MobiDB-lite"/>
    </source>
</evidence>
<dbReference type="AlphaFoldDB" id="A0A1A7YAE5"/>
<feature type="compositionally biased region" description="Low complexity" evidence="1">
    <location>
        <begin position="52"/>
        <end position="68"/>
    </location>
</feature>
<feature type="non-terminal residue" evidence="2">
    <location>
        <position position="93"/>
    </location>
</feature>
<accession>A0A1A7YAE5</accession>
<proteinExistence type="predicted"/>
<name>A0A1A7YAE5_9TELE</name>
<feature type="non-terminal residue" evidence="2">
    <location>
        <position position="1"/>
    </location>
</feature>
<protein>
    <submittedName>
        <fullName evidence="2">Uncharacterized protein</fullName>
    </submittedName>
</protein>